<evidence type="ECO:0000256" key="4">
    <source>
        <dbReference type="ARBA" id="ARBA00022833"/>
    </source>
</evidence>
<evidence type="ECO:0000256" key="6">
    <source>
        <dbReference type="SAM" id="MobiDB-lite"/>
    </source>
</evidence>
<evidence type="ECO:0000259" key="7">
    <source>
        <dbReference type="PROSITE" id="PS50235"/>
    </source>
</evidence>
<evidence type="ECO:0008006" key="11">
    <source>
        <dbReference type="Google" id="ProtNLM"/>
    </source>
</evidence>
<feature type="domain" description="USP" evidence="7">
    <location>
        <begin position="231"/>
        <end position="907"/>
    </location>
</feature>
<evidence type="ECO:0000259" key="8">
    <source>
        <dbReference type="PROSITE" id="PS50271"/>
    </source>
</evidence>
<dbReference type="InterPro" id="IPR013083">
    <property type="entry name" value="Znf_RING/FYVE/PHD"/>
</dbReference>
<keyword evidence="3 5" id="KW-0863">Zinc-finger</keyword>
<evidence type="ECO:0000313" key="9">
    <source>
        <dbReference type="EMBL" id="CAG9802782.1"/>
    </source>
</evidence>
<dbReference type="GO" id="GO:0016579">
    <property type="term" value="P:protein deubiquitination"/>
    <property type="evidence" value="ECO:0007669"/>
    <property type="project" value="InterPro"/>
</dbReference>
<dbReference type="OrthoDB" id="2020758at2759"/>
<accession>A0A9N9RT62</accession>
<feature type="compositionally biased region" description="Basic and acidic residues" evidence="6">
    <location>
        <begin position="18"/>
        <end position="28"/>
    </location>
</feature>
<dbReference type="PROSITE" id="PS50271">
    <property type="entry name" value="ZF_UBP"/>
    <property type="match status" value="1"/>
</dbReference>
<dbReference type="InterPro" id="IPR050164">
    <property type="entry name" value="Peptidase_C19"/>
</dbReference>
<dbReference type="PANTHER" id="PTHR24006:SF781">
    <property type="entry name" value="LD34905P"/>
    <property type="match status" value="1"/>
</dbReference>
<dbReference type="GO" id="GO:0004843">
    <property type="term" value="F:cysteine-type deubiquitinase activity"/>
    <property type="evidence" value="ECO:0007669"/>
    <property type="project" value="InterPro"/>
</dbReference>
<dbReference type="GO" id="GO:0005829">
    <property type="term" value="C:cytosol"/>
    <property type="evidence" value="ECO:0007669"/>
    <property type="project" value="TreeGrafter"/>
</dbReference>
<evidence type="ECO:0000256" key="5">
    <source>
        <dbReference type="PROSITE-ProRule" id="PRU00502"/>
    </source>
</evidence>
<reference evidence="9" key="2">
    <citation type="submission" date="2022-10" db="EMBL/GenBank/DDBJ databases">
        <authorList>
            <consortium name="ENA_rothamsted_submissions"/>
            <consortium name="culmorum"/>
            <person name="King R."/>
        </authorList>
    </citation>
    <scope>NUCLEOTIDE SEQUENCE</scope>
</reference>
<name>A0A9N9RT62_9DIPT</name>
<keyword evidence="2" id="KW-0479">Metal-binding</keyword>
<keyword evidence="4" id="KW-0862">Zinc</keyword>
<dbReference type="InterPro" id="IPR038765">
    <property type="entry name" value="Papain-like_cys_pep_sf"/>
</dbReference>
<feature type="region of interest" description="Disordered" evidence="6">
    <location>
        <begin position="827"/>
        <end position="877"/>
    </location>
</feature>
<keyword evidence="10" id="KW-1185">Reference proteome</keyword>
<dbReference type="AlphaFoldDB" id="A0A9N9RT62"/>
<dbReference type="PROSITE" id="PS00973">
    <property type="entry name" value="USP_2"/>
    <property type="match status" value="1"/>
</dbReference>
<proteinExistence type="inferred from homology"/>
<dbReference type="InterPro" id="IPR001607">
    <property type="entry name" value="Znf_UBP"/>
</dbReference>
<gene>
    <name evidence="9" type="ORF">CHIRRI_LOCUS5687</name>
</gene>
<feature type="compositionally biased region" description="Polar residues" evidence="6">
    <location>
        <begin position="456"/>
        <end position="466"/>
    </location>
</feature>
<dbReference type="Gene3D" id="3.90.70.10">
    <property type="entry name" value="Cysteine proteinases"/>
    <property type="match status" value="2"/>
</dbReference>
<feature type="domain" description="UBP-type" evidence="8">
    <location>
        <begin position="32"/>
        <end position="155"/>
    </location>
</feature>
<dbReference type="GO" id="GO:0008270">
    <property type="term" value="F:zinc ion binding"/>
    <property type="evidence" value="ECO:0007669"/>
    <property type="project" value="UniProtKB-KW"/>
</dbReference>
<dbReference type="SUPFAM" id="SSF54001">
    <property type="entry name" value="Cysteine proteinases"/>
    <property type="match status" value="1"/>
</dbReference>
<evidence type="ECO:0000256" key="1">
    <source>
        <dbReference type="ARBA" id="ARBA00009085"/>
    </source>
</evidence>
<sequence>MVKTTSKETNDGSSTDSGDERDRNDDNTKVSVKCPHLLKSIDFTKVKKYIKQNGFSANCSECEKLKSPVSTIGDGDDEYEYDRSLWMCLRCGLQFCGRTVNKHAIAHYEKAHSDMHALTVNTTTFMIWCYNCDEELTEDCHKKLLECISFIRKESLKPPPIDVYNVESKIQMGMQTLVPLLSNINSSASDKKEIPEPSMSVSYNLTLPSQRKTNQENTESNSTNVMLPRVRGLSNLGNTCFFNAVTQNLSQTPYLLEILTDAIESRENFELPGGELVVTKEETIQLKPIKGELGEAGAITKALYNTVDQLQRSGGVFTPRELLSQFTTKWPQFGGGDQHDSHEALRHLLESVRHEDLRRFQSVILRELGYNSKVDPKHVRDEDKQKIKYFGKKAEERILVPEPLFRGYMVSTLTCQDCNHISPRQEYFLDISLPVTVDKPQPPTRRKASPEPVTNPPSTSSGPSKSQMKREKRAERKSKRNQKNQSRKIFSNAFGDQVELKPLAGDVETKERDDDDLSSNSSLLSSDADVEDNLTDEKQSNKKVVCDANGNQCPETVLSPQNPEKLDDMPENPFKSEASKEVNNIVCEMSISSSGIANLNSQISKIKVEDNETIDDAEREKAIKAQQKKCQQKQRERLISHIDWSNTLSPRLQCPEGELSLQSCLNNFTSVELMTGSNKVGCEACTERINGKKGKTVNTNATKQFLISSPPAVLILHLKRFQVGMRGMFRKIPKHVSFPLVLDIAPFCASKVKLLHHVKRHQKKVLYSLYGIVEHSGGMFGGHYVAYVKVRPKITKEDPRWKFLAHGTKTELDQLDEQKIILEKQTEKVKKRQMSMTKDSDDSISNTSSSSQTSDDEEENAVGGSDEPETDKPLPGKWYYVSDSHVREASETDVLNAQAYLLFYERIF</sequence>
<dbReference type="PANTHER" id="PTHR24006">
    <property type="entry name" value="UBIQUITIN CARBOXYL-TERMINAL HYDROLASE"/>
    <property type="match status" value="1"/>
</dbReference>
<protein>
    <recommendedName>
        <fullName evidence="11">Ubiquitinyl hydrolase 1</fullName>
    </recommendedName>
</protein>
<feature type="compositionally biased region" description="Low complexity" evidence="6">
    <location>
        <begin position="843"/>
        <end position="853"/>
    </location>
</feature>
<dbReference type="PROSITE" id="PS50235">
    <property type="entry name" value="USP_3"/>
    <property type="match status" value="1"/>
</dbReference>
<reference evidence="9" key="1">
    <citation type="submission" date="2022-01" db="EMBL/GenBank/DDBJ databases">
        <authorList>
            <person name="King R."/>
        </authorList>
    </citation>
    <scope>NUCLEOTIDE SEQUENCE</scope>
</reference>
<dbReference type="Pfam" id="PF00443">
    <property type="entry name" value="UCH"/>
    <property type="match status" value="1"/>
</dbReference>
<feature type="compositionally biased region" description="Basic residues" evidence="6">
    <location>
        <begin position="475"/>
        <end position="486"/>
    </location>
</feature>
<dbReference type="CDD" id="cd02667">
    <property type="entry name" value="Peptidase_C19K"/>
    <property type="match status" value="1"/>
</dbReference>
<dbReference type="InterPro" id="IPR001394">
    <property type="entry name" value="Peptidase_C19_UCH"/>
</dbReference>
<feature type="region of interest" description="Disordered" evidence="6">
    <location>
        <begin position="438"/>
        <end position="543"/>
    </location>
</feature>
<dbReference type="Proteomes" id="UP001153620">
    <property type="component" value="Chromosome 2"/>
</dbReference>
<dbReference type="GO" id="GO:0005634">
    <property type="term" value="C:nucleus"/>
    <property type="evidence" value="ECO:0007669"/>
    <property type="project" value="TreeGrafter"/>
</dbReference>
<dbReference type="InterPro" id="IPR018200">
    <property type="entry name" value="USP_CS"/>
</dbReference>
<dbReference type="Gene3D" id="3.30.40.10">
    <property type="entry name" value="Zinc/RING finger domain, C3HC4 (zinc finger)"/>
    <property type="match status" value="1"/>
</dbReference>
<feature type="compositionally biased region" description="Basic and acidic residues" evidence="6">
    <location>
        <begin position="1"/>
        <end position="10"/>
    </location>
</feature>
<comment type="similarity">
    <text evidence="1">Belongs to the peptidase C19 family.</text>
</comment>
<organism evidence="9 10">
    <name type="scientific">Chironomus riparius</name>
    <dbReference type="NCBI Taxonomy" id="315576"/>
    <lineage>
        <taxon>Eukaryota</taxon>
        <taxon>Metazoa</taxon>
        <taxon>Ecdysozoa</taxon>
        <taxon>Arthropoda</taxon>
        <taxon>Hexapoda</taxon>
        <taxon>Insecta</taxon>
        <taxon>Pterygota</taxon>
        <taxon>Neoptera</taxon>
        <taxon>Endopterygota</taxon>
        <taxon>Diptera</taxon>
        <taxon>Nematocera</taxon>
        <taxon>Chironomoidea</taxon>
        <taxon>Chironomidae</taxon>
        <taxon>Chironominae</taxon>
        <taxon>Chironomus</taxon>
    </lineage>
</organism>
<evidence type="ECO:0000256" key="3">
    <source>
        <dbReference type="ARBA" id="ARBA00022771"/>
    </source>
</evidence>
<dbReference type="InterPro" id="IPR028889">
    <property type="entry name" value="USP"/>
</dbReference>
<dbReference type="SUPFAM" id="SSF57850">
    <property type="entry name" value="RING/U-box"/>
    <property type="match status" value="1"/>
</dbReference>
<dbReference type="Pfam" id="PF02148">
    <property type="entry name" value="zf-UBP"/>
    <property type="match status" value="1"/>
</dbReference>
<dbReference type="EMBL" id="OU895878">
    <property type="protein sequence ID" value="CAG9802782.1"/>
    <property type="molecule type" value="Genomic_DNA"/>
</dbReference>
<feature type="region of interest" description="Disordered" evidence="6">
    <location>
        <begin position="1"/>
        <end position="28"/>
    </location>
</feature>
<evidence type="ECO:0000313" key="10">
    <source>
        <dbReference type="Proteomes" id="UP001153620"/>
    </source>
</evidence>
<evidence type="ECO:0000256" key="2">
    <source>
        <dbReference type="ARBA" id="ARBA00022723"/>
    </source>
</evidence>
<feature type="compositionally biased region" description="Low complexity" evidence="6">
    <location>
        <begin position="518"/>
        <end position="527"/>
    </location>
</feature>